<comment type="caution">
    <text evidence="1">The sequence shown here is derived from an EMBL/GenBank/DDBJ whole genome shotgun (WGS) entry which is preliminary data.</text>
</comment>
<name>A0A3D9HG74_9FLAO</name>
<dbReference type="Proteomes" id="UP000256629">
    <property type="component" value="Unassembled WGS sequence"/>
</dbReference>
<protein>
    <recommendedName>
        <fullName evidence="3">Lipoprotein</fullName>
    </recommendedName>
</protein>
<keyword evidence="2" id="KW-1185">Reference proteome</keyword>
<accession>A0A3D9HG74</accession>
<evidence type="ECO:0000313" key="2">
    <source>
        <dbReference type="Proteomes" id="UP000256629"/>
    </source>
</evidence>
<organism evidence="1 2">
    <name type="scientific">Seonamhaeicola aphaedonensis</name>
    <dbReference type="NCBI Taxonomy" id="1461338"/>
    <lineage>
        <taxon>Bacteria</taxon>
        <taxon>Pseudomonadati</taxon>
        <taxon>Bacteroidota</taxon>
        <taxon>Flavobacteriia</taxon>
        <taxon>Flavobacteriales</taxon>
        <taxon>Flavobacteriaceae</taxon>
    </lineage>
</organism>
<gene>
    <name evidence="1" type="ORF">DFQ02_104306</name>
</gene>
<evidence type="ECO:0000313" key="1">
    <source>
        <dbReference type="EMBL" id="RED48460.1"/>
    </source>
</evidence>
<sequence length="39" mass="4637">MKSLKLILFALLLVGCAPIRVNYDFDRTTDFTDYKTYQY</sequence>
<reference evidence="1 2" key="1">
    <citation type="submission" date="2018-07" db="EMBL/GenBank/DDBJ databases">
        <title>Genomic Encyclopedia of Type Strains, Phase III (KMG-III): the genomes of soil and plant-associated and newly described type strains.</title>
        <authorList>
            <person name="Whitman W."/>
        </authorList>
    </citation>
    <scope>NUCLEOTIDE SEQUENCE [LARGE SCALE GENOMIC DNA]</scope>
    <source>
        <strain evidence="1 2">CECT 8487</strain>
    </source>
</reference>
<dbReference type="AlphaFoldDB" id="A0A3D9HG74"/>
<dbReference type="EMBL" id="QRDX01000004">
    <property type="protein sequence ID" value="RED48460.1"/>
    <property type="molecule type" value="Genomic_DNA"/>
</dbReference>
<proteinExistence type="predicted"/>
<evidence type="ECO:0008006" key="3">
    <source>
        <dbReference type="Google" id="ProtNLM"/>
    </source>
</evidence>
<dbReference type="PROSITE" id="PS51257">
    <property type="entry name" value="PROKAR_LIPOPROTEIN"/>
    <property type="match status" value="1"/>
</dbReference>